<reference evidence="2" key="1">
    <citation type="submission" date="2014-11" db="EMBL/GenBank/DDBJ databases">
        <authorList>
            <person name="Amaro Gonzalez C."/>
        </authorList>
    </citation>
    <scope>NUCLEOTIDE SEQUENCE</scope>
</reference>
<dbReference type="EMBL" id="GBXM01004862">
    <property type="protein sequence ID" value="JAI03716.1"/>
    <property type="molecule type" value="Transcribed_RNA"/>
</dbReference>
<reference evidence="2" key="2">
    <citation type="journal article" date="2015" name="Fish Shellfish Immunol.">
        <title>Early steps in the European eel (Anguilla anguilla)-Vibrio vulnificus interaction in the gills: Role of the RtxA13 toxin.</title>
        <authorList>
            <person name="Callol A."/>
            <person name="Pajuelo D."/>
            <person name="Ebbesson L."/>
            <person name="Teles M."/>
            <person name="MacKenzie S."/>
            <person name="Amaro C."/>
        </authorList>
    </citation>
    <scope>NUCLEOTIDE SEQUENCE</scope>
</reference>
<name>A0A0E9XPD8_ANGAN</name>
<feature type="compositionally biased region" description="Polar residues" evidence="1">
    <location>
        <begin position="57"/>
        <end position="67"/>
    </location>
</feature>
<evidence type="ECO:0000256" key="1">
    <source>
        <dbReference type="SAM" id="MobiDB-lite"/>
    </source>
</evidence>
<protein>
    <submittedName>
        <fullName evidence="2">Uncharacterized protein</fullName>
    </submittedName>
</protein>
<accession>A0A0E9XPD8</accession>
<feature type="region of interest" description="Disordered" evidence="1">
    <location>
        <begin position="57"/>
        <end position="78"/>
    </location>
</feature>
<sequence>MEKRHKLLQNCCKVHQNAGNEAQNFLGDDPQTPSLMCPPQCSNETYVTGWSVGPQKCPTSRRAQFSPQAGEIRHGGRS</sequence>
<proteinExistence type="predicted"/>
<evidence type="ECO:0000313" key="2">
    <source>
        <dbReference type="EMBL" id="JAI03716.1"/>
    </source>
</evidence>
<organism evidence="2">
    <name type="scientific">Anguilla anguilla</name>
    <name type="common">European freshwater eel</name>
    <name type="synonym">Muraena anguilla</name>
    <dbReference type="NCBI Taxonomy" id="7936"/>
    <lineage>
        <taxon>Eukaryota</taxon>
        <taxon>Metazoa</taxon>
        <taxon>Chordata</taxon>
        <taxon>Craniata</taxon>
        <taxon>Vertebrata</taxon>
        <taxon>Euteleostomi</taxon>
        <taxon>Actinopterygii</taxon>
        <taxon>Neopterygii</taxon>
        <taxon>Teleostei</taxon>
        <taxon>Anguilliformes</taxon>
        <taxon>Anguillidae</taxon>
        <taxon>Anguilla</taxon>
    </lineage>
</organism>
<dbReference type="AlphaFoldDB" id="A0A0E9XPD8"/>